<dbReference type="CDD" id="cd09076">
    <property type="entry name" value="L1-EN"/>
    <property type="match status" value="1"/>
</dbReference>
<dbReference type="PANTHER" id="PTHR23227:SF67">
    <property type="entry name" value="CRANIOFACIAL DEVELOPMENT PROTEIN 2-LIKE"/>
    <property type="match status" value="1"/>
</dbReference>
<sequence length="490" mass="56498">MESSRPLWVKRKSKEHITPGNGVRHEKNEQELDGTRKEGGGQILGISESDWTQAGQKRLVGWESHGSRIIKASFKTKKERITINIIQCYALTNDSNDDIKDQFYERLQSIIEKCPRKDLTILMGDLNAKVGIDNTGYEDITGRHELGERKENGERFANLCAFNKSVIGGTIFPHKRIHKATWISPDHTTENQIDHICINKKFRRTMEDVRTRRGADIASDHHLVVANLKLKLKKNWTSGQTAIQRFNTAFLRDTDRLNEFKIALNNRFQALQDLLKEEETTMEDNWKDIKEALTSTCHEAMGLKKHHHKEWISTETLDKIKEKKNKKAAINNSRTRAEKVQAQAEYIEANKQVKRSIRADKKKYVEELATTAGKAAREGNMKQLYDTTKKLAGKYSKPERLVKDRESKPITETQEQRNRWVEYFEELLNRPAPIKAAHTNLLIDVNPPTTEEIRMAIRQIKKEKAAGPDNMPAEALKPNCDTMNRRRTIN</sequence>
<dbReference type="Proteomes" id="UP000277204">
    <property type="component" value="Unassembled WGS sequence"/>
</dbReference>
<feature type="coiled-coil region" evidence="1">
    <location>
        <begin position="323"/>
        <end position="352"/>
    </location>
</feature>
<protein>
    <submittedName>
        <fullName evidence="3">Uncharacterized protein</fullName>
    </submittedName>
</protein>
<dbReference type="EMBL" id="UZAI01017419">
    <property type="protein sequence ID" value="VDP24357.1"/>
    <property type="molecule type" value="Genomic_DNA"/>
</dbReference>
<feature type="compositionally biased region" description="Basic and acidic residues" evidence="2">
    <location>
        <begin position="23"/>
        <end position="39"/>
    </location>
</feature>
<evidence type="ECO:0000256" key="1">
    <source>
        <dbReference type="SAM" id="Coils"/>
    </source>
</evidence>
<dbReference type="STRING" id="48269.A0A183MNI6"/>
<dbReference type="Gene3D" id="3.60.10.10">
    <property type="entry name" value="Endonuclease/exonuclease/phosphatase"/>
    <property type="match status" value="1"/>
</dbReference>
<evidence type="ECO:0000313" key="3">
    <source>
        <dbReference type="EMBL" id="VDP24357.1"/>
    </source>
</evidence>
<reference evidence="3 4" key="1">
    <citation type="submission" date="2018-11" db="EMBL/GenBank/DDBJ databases">
        <authorList>
            <consortium name="Pathogen Informatics"/>
        </authorList>
    </citation>
    <scope>NUCLEOTIDE SEQUENCE [LARGE SCALE GENOMIC DNA]</scope>
    <source>
        <strain evidence="3 4">Zambia</strain>
    </source>
</reference>
<evidence type="ECO:0000256" key="2">
    <source>
        <dbReference type="SAM" id="MobiDB-lite"/>
    </source>
</evidence>
<feature type="region of interest" description="Disordered" evidence="2">
    <location>
        <begin position="1"/>
        <end position="40"/>
    </location>
</feature>
<name>A0A183MNI6_9TREM</name>
<keyword evidence="1" id="KW-0175">Coiled coil</keyword>
<dbReference type="InterPro" id="IPR027124">
    <property type="entry name" value="Swc5/CFDP1/2"/>
</dbReference>
<evidence type="ECO:0000313" key="4">
    <source>
        <dbReference type="Proteomes" id="UP000277204"/>
    </source>
</evidence>
<proteinExistence type="predicted"/>
<gene>
    <name evidence="3" type="ORF">SMRZ_LOCUS17611</name>
</gene>
<keyword evidence="4" id="KW-1185">Reference proteome</keyword>
<dbReference type="PANTHER" id="PTHR23227">
    <property type="entry name" value="BUCENTAUR RELATED"/>
    <property type="match status" value="1"/>
</dbReference>
<accession>A0A183MNI6</accession>
<dbReference type="SUPFAM" id="SSF56219">
    <property type="entry name" value="DNase I-like"/>
    <property type="match status" value="1"/>
</dbReference>
<dbReference type="AlphaFoldDB" id="A0A183MNI6"/>
<dbReference type="InterPro" id="IPR036691">
    <property type="entry name" value="Endo/exonu/phosph_ase_sf"/>
</dbReference>
<organism evidence="3 4">
    <name type="scientific">Schistosoma margrebowiei</name>
    <dbReference type="NCBI Taxonomy" id="48269"/>
    <lineage>
        <taxon>Eukaryota</taxon>
        <taxon>Metazoa</taxon>
        <taxon>Spiralia</taxon>
        <taxon>Lophotrochozoa</taxon>
        <taxon>Platyhelminthes</taxon>
        <taxon>Trematoda</taxon>
        <taxon>Digenea</taxon>
        <taxon>Strigeidida</taxon>
        <taxon>Schistosomatoidea</taxon>
        <taxon>Schistosomatidae</taxon>
        <taxon>Schistosoma</taxon>
    </lineage>
</organism>